<keyword evidence="2" id="KW-1185">Reference proteome</keyword>
<evidence type="ECO:0000313" key="2">
    <source>
        <dbReference type="Proteomes" id="UP000192366"/>
    </source>
</evidence>
<comment type="caution">
    <text evidence="1">The sequence shown here is derived from an EMBL/GenBank/DDBJ whole genome shotgun (WGS) entry which is preliminary data.</text>
</comment>
<evidence type="ECO:0000313" key="1">
    <source>
        <dbReference type="EMBL" id="ORA05782.1"/>
    </source>
</evidence>
<name>A0A1W9Z0T4_MYCBA</name>
<dbReference type="AlphaFoldDB" id="A0A1W9Z0T4"/>
<dbReference type="STRING" id="564198.BST17_08455"/>
<dbReference type="RefSeq" id="WP_083057025.1">
    <property type="nucleotide sequence ID" value="NZ_JACKVM010000014.1"/>
</dbReference>
<dbReference type="Pfam" id="PF24202">
    <property type="entry name" value="DUF7427"/>
    <property type="match status" value="1"/>
</dbReference>
<proteinExistence type="predicted"/>
<protein>
    <submittedName>
        <fullName evidence="1">Uncharacterized protein</fullName>
    </submittedName>
</protein>
<dbReference type="Proteomes" id="UP000192366">
    <property type="component" value="Unassembled WGS sequence"/>
</dbReference>
<reference evidence="1 2" key="1">
    <citation type="submission" date="2017-02" db="EMBL/GenBank/DDBJ databases">
        <title>The new phylogeny of genus Mycobacterium.</title>
        <authorList>
            <person name="Tortoli E."/>
            <person name="Trovato A."/>
            <person name="Cirillo D.M."/>
        </authorList>
    </citation>
    <scope>NUCLEOTIDE SEQUENCE [LARGE SCALE GENOMIC DNA]</scope>
    <source>
        <strain evidence="1 2">DSM 45578</strain>
    </source>
</reference>
<gene>
    <name evidence="1" type="ORF">BST17_08455</name>
</gene>
<dbReference type="OrthoDB" id="4763012at2"/>
<dbReference type="InterPro" id="IPR055850">
    <property type="entry name" value="DUF7427"/>
</dbReference>
<accession>A0A1W9Z0T4</accession>
<organism evidence="1 2">
    <name type="scientific">Mycolicibacterium bacteremicum</name>
    <name type="common">Mycobacterium bacteremicum</name>
    <dbReference type="NCBI Taxonomy" id="564198"/>
    <lineage>
        <taxon>Bacteria</taxon>
        <taxon>Bacillati</taxon>
        <taxon>Actinomycetota</taxon>
        <taxon>Actinomycetes</taxon>
        <taxon>Mycobacteriales</taxon>
        <taxon>Mycobacteriaceae</taxon>
        <taxon>Mycolicibacterium</taxon>
    </lineage>
</organism>
<dbReference type="EMBL" id="MVHJ01000005">
    <property type="protein sequence ID" value="ORA05782.1"/>
    <property type="molecule type" value="Genomic_DNA"/>
</dbReference>
<sequence length="85" mass="9497">MKLRTGDRAILVGVAAIAAYEKWVRDDDDLISRRVAAYRRTPVGRLLADAVILATAVHLTEACAPEWDVYHHAMARLRRTVTPEA</sequence>